<dbReference type="OrthoDB" id="10064600at2759"/>
<protein>
    <submittedName>
        <fullName evidence="2">(Mediterranean fruit fly) hypothetical protein</fullName>
    </submittedName>
</protein>
<keyword evidence="3" id="KW-1185">Reference proteome</keyword>
<sequence>MENLQGRNSAGSNGTFFKKASDTENLKVGHCAQPLHLGTDNGVTKAFAVIQNDCNCRSSVGSSGVLCGKDNGSWLSCGQQHMNNNNNNNSATKCNVDLPTIPAVTATDASCAGIVARSDVAGGGAANEKDCCEIRTDGVVRTDFGITENNCIGLIAKVNTDAEKKLNGSSNVTVVTSSSPVGAMPVTLTASGVATTATAVTTLNDFNECSFDVFSATEAAAASAVSPSASLNNSTENLSYASDNLYGDDLLFLEGDDDANDINVDAEDISLNSDDCVYAYRGDGADFDLNLDGISGRGNCPGNICMADDETDFLEMDFEPDPLSEIEYGSVEAALGPSDAFLMQREACQLSGRHSATLGHYSNGSAAAQRLLFSSPIDDSLPPPPAKTLQSQLLLSKNFARITMHLDQIKGENGDCEAFERIQSDRASALGMADDTVDAVPNSVINAAHSLPNALFSNFGRDLLHKKEECKASPTKVTGAKPKRFSTFSTSSSTSSKNSSKSRNSLRSTYALTALSNSASFDERSASCTEFRCSAPKARVSTENCLRLDTQLVSNTATTTTTTNNDGDDFSGNDDTCLDCLEKEFLASTIGKAIDINECPRCRKRSSSSIALFKRAAQTPTGTGTTRCRSGSPLIFKDARDDCIFGSGLGDYLQPRNLDSASAAFRDIRMLKDDRWLGDSVSCDDSGPCASESRVKPRLRTRVRARTCDAEVLQQYQKKEESTNQRHTTTGDSCFEGNEQLLKNLLLTEKEAVTVTALNLSEELLVDALNKLHVSYNLELIKSHLHSFVSNAATTTTANTTQIPAISAIHKRMKEFKDLKHLLMHESKRHCNYPKLKLLIELATRQQVEVEFQRDANDVTAHTCVPVKVADILQQWVRTKNLSVLKHLDKRFVEANVLGKIANIIRQAQQRCAPRRPLPECILIPQFYAAGVLKLTKKT</sequence>
<feature type="compositionally biased region" description="Low complexity" evidence="1">
    <location>
        <begin position="485"/>
        <end position="503"/>
    </location>
</feature>
<gene>
    <name evidence="2" type="ORF">CCAP1982_LOCUS6145</name>
</gene>
<dbReference type="Proteomes" id="UP000606786">
    <property type="component" value="Unassembled WGS sequence"/>
</dbReference>
<feature type="region of interest" description="Disordered" evidence="1">
    <location>
        <begin position="471"/>
        <end position="503"/>
    </location>
</feature>
<dbReference type="AlphaFoldDB" id="A0A811UHR6"/>
<evidence type="ECO:0000256" key="1">
    <source>
        <dbReference type="SAM" id="MobiDB-lite"/>
    </source>
</evidence>
<evidence type="ECO:0000313" key="3">
    <source>
        <dbReference type="Proteomes" id="UP000606786"/>
    </source>
</evidence>
<reference evidence="2" key="1">
    <citation type="submission" date="2020-11" db="EMBL/GenBank/DDBJ databases">
        <authorList>
            <person name="Whitehead M."/>
        </authorList>
    </citation>
    <scope>NUCLEOTIDE SEQUENCE</scope>
    <source>
        <strain evidence="2">EGII</strain>
    </source>
</reference>
<comment type="caution">
    <text evidence="2">The sequence shown here is derived from an EMBL/GenBank/DDBJ whole genome shotgun (WGS) entry which is preliminary data.</text>
</comment>
<evidence type="ECO:0000313" key="2">
    <source>
        <dbReference type="EMBL" id="CAD6997506.1"/>
    </source>
</evidence>
<dbReference type="EMBL" id="CAJHJT010000012">
    <property type="protein sequence ID" value="CAD6997506.1"/>
    <property type="molecule type" value="Genomic_DNA"/>
</dbReference>
<proteinExistence type="predicted"/>
<organism evidence="2 3">
    <name type="scientific">Ceratitis capitata</name>
    <name type="common">Mediterranean fruit fly</name>
    <name type="synonym">Tephritis capitata</name>
    <dbReference type="NCBI Taxonomy" id="7213"/>
    <lineage>
        <taxon>Eukaryota</taxon>
        <taxon>Metazoa</taxon>
        <taxon>Ecdysozoa</taxon>
        <taxon>Arthropoda</taxon>
        <taxon>Hexapoda</taxon>
        <taxon>Insecta</taxon>
        <taxon>Pterygota</taxon>
        <taxon>Neoptera</taxon>
        <taxon>Endopterygota</taxon>
        <taxon>Diptera</taxon>
        <taxon>Brachycera</taxon>
        <taxon>Muscomorpha</taxon>
        <taxon>Tephritoidea</taxon>
        <taxon>Tephritidae</taxon>
        <taxon>Ceratitis</taxon>
        <taxon>Ceratitis</taxon>
    </lineage>
</organism>
<name>A0A811UHR6_CERCA</name>
<accession>A0A811UHR6</accession>